<evidence type="ECO:0000313" key="2">
    <source>
        <dbReference type="EMBL" id="GFQ64459.1"/>
    </source>
</evidence>
<accession>A0A8X6K6Z8</accession>
<dbReference type="EMBL" id="BMAO01010051">
    <property type="protein sequence ID" value="GFQ64459.1"/>
    <property type="molecule type" value="Genomic_DNA"/>
</dbReference>
<feature type="region of interest" description="Disordered" evidence="1">
    <location>
        <begin position="1"/>
        <end position="78"/>
    </location>
</feature>
<reference evidence="2" key="1">
    <citation type="submission" date="2020-07" db="EMBL/GenBank/DDBJ databases">
        <title>Multicomponent nature underlies the extraordinary mechanical properties of spider dragline silk.</title>
        <authorList>
            <person name="Kono N."/>
            <person name="Nakamura H."/>
            <person name="Mori M."/>
            <person name="Yoshida Y."/>
            <person name="Ohtoshi R."/>
            <person name="Malay A.D."/>
            <person name="Moran D.A.P."/>
            <person name="Tomita M."/>
            <person name="Numata K."/>
            <person name="Arakawa K."/>
        </authorList>
    </citation>
    <scope>NUCLEOTIDE SEQUENCE</scope>
</reference>
<proteinExistence type="predicted"/>
<sequence>MTSSSFSTDCPRSKNFGNRGIWKEDRSRNASRRAPERVNLKNRFPPSSLQSNKNIKRKPRGYGSKEGTTFRGGSSKESMALKEVRIRLEVERVGEKKRQGK</sequence>
<evidence type="ECO:0000256" key="1">
    <source>
        <dbReference type="SAM" id="MobiDB-lite"/>
    </source>
</evidence>
<protein>
    <submittedName>
        <fullName evidence="2">Uncharacterized protein</fullName>
    </submittedName>
</protein>
<name>A0A8X6K6Z8_TRICU</name>
<gene>
    <name evidence="2" type="ORF">TNCT_195651</name>
</gene>
<organism evidence="2 3">
    <name type="scientific">Trichonephila clavata</name>
    <name type="common">Joro spider</name>
    <name type="synonym">Nephila clavata</name>
    <dbReference type="NCBI Taxonomy" id="2740835"/>
    <lineage>
        <taxon>Eukaryota</taxon>
        <taxon>Metazoa</taxon>
        <taxon>Ecdysozoa</taxon>
        <taxon>Arthropoda</taxon>
        <taxon>Chelicerata</taxon>
        <taxon>Arachnida</taxon>
        <taxon>Araneae</taxon>
        <taxon>Araneomorphae</taxon>
        <taxon>Entelegynae</taxon>
        <taxon>Araneoidea</taxon>
        <taxon>Nephilidae</taxon>
        <taxon>Trichonephila</taxon>
    </lineage>
</organism>
<feature type="compositionally biased region" description="Basic and acidic residues" evidence="1">
    <location>
        <begin position="21"/>
        <end position="39"/>
    </location>
</feature>
<evidence type="ECO:0000313" key="3">
    <source>
        <dbReference type="Proteomes" id="UP000887116"/>
    </source>
</evidence>
<dbReference type="AlphaFoldDB" id="A0A8X6K6Z8"/>
<comment type="caution">
    <text evidence="2">The sequence shown here is derived from an EMBL/GenBank/DDBJ whole genome shotgun (WGS) entry which is preliminary data.</text>
</comment>
<keyword evidence="3" id="KW-1185">Reference proteome</keyword>
<feature type="compositionally biased region" description="Polar residues" evidence="1">
    <location>
        <begin position="1"/>
        <end position="10"/>
    </location>
</feature>
<dbReference type="Proteomes" id="UP000887116">
    <property type="component" value="Unassembled WGS sequence"/>
</dbReference>